<keyword evidence="5 9" id="KW-0175">Coiled coil</keyword>
<evidence type="ECO:0000313" key="14">
    <source>
        <dbReference type="Ensembl" id="ENSORLP00000033344.1"/>
    </source>
</evidence>
<evidence type="ECO:0000259" key="13">
    <source>
        <dbReference type="Pfam" id="PF14073"/>
    </source>
</evidence>
<evidence type="ECO:0000256" key="4">
    <source>
        <dbReference type="ARBA" id="ARBA00022701"/>
    </source>
</evidence>
<evidence type="ECO:0000256" key="11">
    <source>
        <dbReference type="SAM" id="SignalP"/>
    </source>
</evidence>
<evidence type="ECO:0000313" key="15">
    <source>
        <dbReference type="Proteomes" id="UP000001038"/>
    </source>
</evidence>
<dbReference type="PANTHER" id="PTHR19336">
    <property type="entry name" value="UNCHARACTERIZED DUF1167"/>
    <property type="match status" value="1"/>
</dbReference>
<dbReference type="Ensembl" id="ENSORLT00000028004.1">
    <property type="protein sequence ID" value="ENSORLP00000033344.1"/>
    <property type="gene ID" value="ENSORLG00000014870.2"/>
</dbReference>
<keyword evidence="3" id="KW-0963">Cytoplasm</keyword>
<evidence type="ECO:0000256" key="3">
    <source>
        <dbReference type="ARBA" id="ARBA00022490"/>
    </source>
</evidence>
<gene>
    <name evidence="14" type="primary">CEP57L1</name>
    <name evidence="14" type="synonym">cep57l1</name>
</gene>
<feature type="region of interest" description="Disordered" evidence="10">
    <location>
        <begin position="341"/>
        <end position="374"/>
    </location>
</feature>
<dbReference type="GeneTree" id="ENSGT00530000063695"/>
<feature type="coiled-coil region" evidence="9">
    <location>
        <begin position="148"/>
        <end position="258"/>
    </location>
</feature>
<accession>A0A3B3HNS0</accession>
<dbReference type="Bgee" id="ENSORLG00000014870">
    <property type="expression patterns" value="Expressed in animal zygote and 14 other cell types or tissues"/>
</dbReference>
<dbReference type="Proteomes" id="UP000001038">
    <property type="component" value="Chromosome 24"/>
</dbReference>
<feature type="chain" id="PRO_5017410072" description="Centrosomal protein 57kDa-like protein 1" evidence="11">
    <location>
        <begin position="20"/>
        <end position="508"/>
    </location>
</feature>
<dbReference type="GO" id="GO:0005813">
    <property type="term" value="C:centrosome"/>
    <property type="evidence" value="ECO:0000318"/>
    <property type="project" value="GO_Central"/>
</dbReference>
<dbReference type="GO" id="GO:0042802">
    <property type="term" value="F:identical protein binding"/>
    <property type="evidence" value="ECO:0007669"/>
    <property type="project" value="InterPro"/>
</dbReference>
<dbReference type="InterPro" id="IPR051756">
    <property type="entry name" value="Centrosomal_MT-associated"/>
</dbReference>
<dbReference type="PANTHER" id="PTHR19336:SF10">
    <property type="entry name" value="CENTROSOMAL PROTEIN CEP57L1"/>
    <property type="match status" value="1"/>
</dbReference>
<dbReference type="GO" id="GO:0008017">
    <property type="term" value="F:microtubule binding"/>
    <property type="evidence" value="ECO:0000318"/>
    <property type="project" value="GO_Central"/>
</dbReference>
<feature type="domain" description="Cep57 centrosome microtubule-binding" evidence="12">
    <location>
        <begin position="369"/>
        <end position="439"/>
    </location>
</feature>
<feature type="compositionally biased region" description="Polar residues" evidence="10">
    <location>
        <begin position="351"/>
        <end position="364"/>
    </location>
</feature>
<feature type="domain" description="Cep57 centrosome localisation" evidence="13">
    <location>
        <begin position="92"/>
        <end position="265"/>
    </location>
</feature>
<feature type="signal peptide" evidence="11">
    <location>
        <begin position="1"/>
        <end position="19"/>
    </location>
</feature>
<dbReference type="InterPro" id="IPR024957">
    <property type="entry name" value="Cep57_MT-bd_dom"/>
</dbReference>
<keyword evidence="4" id="KW-0493">Microtubule</keyword>
<evidence type="ECO:0000256" key="1">
    <source>
        <dbReference type="ARBA" id="ARBA00004300"/>
    </source>
</evidence>
<keyword evidence="15" id="KW-1185">Reference proteome</keyword>
<sequence length="508" mass="57879">MVSLCWLLVVLMGCMCATGSTNNSIVNDLNRKNRILNLDSPSKNSYIGSYYQPPERILSVSRELQFPAHSAVTADQTDSRSSQTTRNLDSKAVVDALKNLQDKIRRLELERMQTQKTYLQVSHDAQKQPQVLTSETAASVPATDFSAKTDLDLKLQSAESRCKILEKQLEYMRKMVENAKKDRSAVLENQALLQNQQTSNLNHQTQQEKLEKIESECLKLSRTQTLAETKLAILEQKLLQEEHERKLMQEKAEELQREFDISLRLSVPASEETKPQRKTKKTVMKSSKQPEQTSCSPRRTKMPFVAGTSTSPSHSVHANVQSILHMMKHHHPQLCERVSSLHKPGRGAKKSLQTDFSPSLTTLQKSDRSSTDSSLSSLTDLLLTLQDELGQMSFEHQELVRHIEASQSAQQKQELQRDLERLEGRMEEKEAQITKLRKHQQQIHKLTQSQSHAEDHTAKKRFVIKPPGPSPVKVKPTAKSPTRNNLQLLRETKKLRSCLKQDDISWET</sequence>
<keyword evidence="11" id="KW-0732">Signal</keyword>
<evidence type="ECO:0000259" key="12">
    <source>
        <dbReference type="Pfam" id="PF06657"/>
    </source>
</evidence>
<dbReference type="Pfam" id="PF14073">
    <property type="entry name" value="Cep57_CLD"/>
    <property type="match status" value="1"/>
</dbReference>
<reference evidence="14 15" key="1">
    <citation type="journal article" date="2007" name="Nature">
        <title>The medaka draft genome and insights into vertebrate genome evolution.</title>
        <authorList>
            <person name="Kasahara M."/>
            <person name="Naruse K."/>
            <person name="Sasaki S."/>
            <person name="Nakatani Y."/>
            <person name="Qu W."/>
            <person name="Ahsan B."/>
            <person name="Yamada T."/>
            <person name="Nagayasu Y."/>
            <person name="Doi K."/>
            <person name="Kasai Y."/>
            <person name="Jindo T."/>
            <person name="Kobayashi D."/>
            <person name="Shimada A."/>
            <person name="Toyoda A."/>
            <person name="Kuroki Y."/>
            <person name="Fujiyama A."/>
            <person name="Sasaki T."/>
            <person name="Shimizu A."/>
            <person name="Asakawa S."/>
            <person name="Shimizu N."/>
            <person name="Hashimoto S."/>
            <person name="Yang J."/>
            <person name="Lee Y."/>
            <person name="Matsushima K."/>
            <person name="Sugano S."/>
            <person name="Sakaizumi M."/>
            <person name="Narita T."/>
            <person name="Ohishi K."/>
            <person name="Haga S."/>
            <person name="Ohta F."/>
            <person name="Nomoto H."/>
            <person name="Nogata K."/>
            <person name="Morishita T."/>
            <person name="Endo T."/>
            <person name="Shin-I T."/>
            <person name="Takeda H."/>
            <person name="Morishita S."/>
            <person name="Kohara Y."/>
        </authorList>
    </citation>
    <scope>NUCLEOTIDE SEQUENCE [LARGE SCALE GENOMIC DNA]</scope>
    <source>
        <strain evidence="14 15">Hd-rR</strain>
    </source>
</reference>
<evidence type="ECO:0000256" key="10">
    <source>
        <dbReference type="SAM" id="MobiDB-lite"/>
    </source>
</evidence>
<feature type="compositionally biased region" description="Polar residues" evidence="10">
    <location>
        <begin position="284"/>
        <end position="297"/>
    </location>
</feature>
<feature type="coiled-coil region" evidence="9">
    <location>
        <begin position="90"/>
        <end position="117"/>
    </location>
</feature>
<dbReference type="InterPro" id="IPR025913">
    <property type="entry name" value="Cep57_CLD"/>
</dbReference>
<evidence type="ECO:0000256" key="8">
    <source>
        <dbReference type="ARBA" id="ARBA00042578"/>
    </source>
</evidence>
<proteinExistence type="inferred from homology"/>
<dbReference type="Gene3D" id="1.20.58.90">
    <property type="match status" value="1"/>
</dbReference>
<dbReference type="GO" id="GO:0005874">
    <property type="term" value="C:microtubule"/>
    <property type="evidence" value="ECO:0007669"/>
    <property type="project" value="UniProtKB-KW"/>
</dbReference>
<evidence type="ECO:0000256" key="7">
    <source>
        <dbReference type="ARBA" id="ARBA00041218"/>
    </source>
</evidence>
<protein>
    <recommendedName>
        <fullName evidence="7">Centrosomal protein 57kDa-like protein 1</fullName>
    </recommendedName>
    <alternativeName>
        <fullName evidence="8">Cep57-related protein</fullName>
    </alternativeName>
</protein>
<evidence type="ECO:0000256" key="9">
    <source>
        <dbReference type="SAM" id="Coils"/>
    </source>
</evidence>
<feature type="region of interest" description="Disordered" evidence="10">
    <location>
        <begin position="266"/>
        <end position="314"/>
    </location>
</feature>
<organism evidence="14 15">
    <name type="scientific">Oryzias latipes</name>
    <name type="common">Japanese rice fish</name>
    <name type="synonym">Japanese killifish</name>
    <dbReference type="NCBI Taxonomy" id="8090"/>
    <lineage>
        <taxon>Eukaryota</taxon>
        <taxon>Metazoa</taxon>
        <taxon>Chordata</taxon>
        <taxon>Craniata</taxon>
        <taxon>Vertebrata</taxon>
        <taxon>Euteleostomi</taxon>
        <taxon>Actinopterygii</taxon>
        <taxon>Neopterygii</taxon>
        <taxon>Teleostei</taxon>
        <taxon>Neoteleostei</taxon>
        <taxon>Acanthomorphata</taxon>
        <taxon>Ovalentaria</taxon>
        <taxon>Atherinomorphae</taxon>
        <taxon>Beloniformes</taxon>
        <taxon>Adrianichthyidae</taxon>
        <taxon>Oryziinae</taxon>
        <taxon>Oryzias</taxon>
    </lineage>
</organism>
<comment type="similarity">
    <text evidence="2">Belongs to the translokin family.</text>
</comment>
<feature type="region of interest" description="Disordered" evidence="10">
    <location>
        <begin position="446"/>
        <end position="484"/>
    </location>
</feature>
<reference evidence="14" key="3">
    <citation type="submission" date="2025-09" db="UniProtKB">
        <authorList>
            <consortium name="Ensembl"/>
        </authorList>
    </citation>
    <scope>IDENTIFICATION</scope>
    <source>
        <strain evidence="14">Hd-rR</strain>
    </source>
</reference>
<reference evidence="14" key="2">
    <citation type="submission" date="2025-08" db="UniProtKB">
        <authorList>
            <consortium name="Ensembl"/>
        </authorList>
    </citation>
    <scope>IDENTIFICATION</scope>
    <source>
        <strain evidence="14">Hd-rR</strain>
    </source>
</reference>
<evidence type="ECO:0000256" key="5">
    <source>
        <dbReference type="ARBA" id="ARBA00023054"/>
    </source>
</evidence>
<evidence type="ECO:0000256" key="2">
    <source>
        <dbReference type="ARBA" id="ARBA00008179"/>
    </source>
</evidence>
<name>A0A3B3HNS0_ORYLA</name>
<dbReference type="GO" id="GO:0043015">
    <property type="term" value="F:gamma-tubulin binding"/>
    <property type="evidence" value="ECO:0007669"/>
    <property type="project" value="InterPro"/>
</dbReference>
<dbReference type="Pfam" id="PF06657">
    <property type="entry name" value="Cep57_MT_bd"/>
    <property type="match status" value="1"/>
</dbReference>
<comment type="subcellular location">
    <subcellularLocation>
        <location evidence="1">Cytoplasm</location>
        <location evidence="1">Cytoskeleton</location>
        <location evidence="1">Microtubule organizing center</location>
        <location evidence="1">Centrosome</location>
    </subcellularLocation>
</comment>
<dbReference type="AlphaFoldDB" id="A0A3B3HNS0"/>
<dbReference type="InParanoid" id="A0A3B3HNS0"/>
<evidence type="ECO:0000256" key="6">
    <source>
        <dbReference type="ARBA" id="ARBA00023212"/>
    </source>
</evidence>
<keyword evidence="6" id="KW-0206">Cytoskeleton</keyword>
<feature type="coiled-coil region" evidence="9">
    <location>
        <begin position="405"/>
        <end position="439"/>
    </location>
</feature>